<dbReference type="PANTHER" id="PTHR42921:SF1">
    <property type="entry name" value="ACETOACETYL-COA SYNTHETASE"/>
    <property type="match status" value="1"/>
</dbReference>
<dbReference type="GO" id="GO:0030729">
    <property type="term" value="F:acetoacetate-CoA ligase activity"/>
    <property type="evidence" value="ECO:0007669"/>
    <property type="project" value="InterPro"/>
</dbReference>
<dbReference type="PROSITE" id="PS00455">
    <property type="entry name" value="AMP_BINDING"/>
    <property type="match status" value="1"/>
</dbReference>
<sequence>MASFMHAAGQKCGTEFSHYGDLHAWSISAKGDFWQAIWDYCGVVSKSQSDQPLRHEDQFPGAVWFEGARLNFAENCLQGDDEALAIIERLESGRRQTLTYSQLRQRVAAVRAFLKEQGVGVGDRVAGMVPNTADTVVAMLATASLGAVWSSCSPDFGTNGALDRFGQIEPKVLFTCDGYHYSGKTFNICERVSTILASLPSVKACVVSRLLNDGQVEGSTVLDFEDLVSERVGASLEFTQLPFNHPLYILYSSGTTGKPKCIVHSVGGTLLQHLKEHQLHADIHEGDRLFFYTTCGWMMWNWLVSGLASKATIILYDGAPVYPSASALFELINQEQVTAFGASARYVAALQQEGYVAAPHTLAHLRVMLSTGSPLAHESFEYVYRDIKQDICLASISGGTDIVSSFVLGNPLLPVYAGQIQCAGLGMDVQVWNDAGVRVYQDKGELVCASPFPSAPISFWGDADGSKYHDAYFAQFANVWAHGDFAEQTAEGGFVIYGRSDAVLNPGGVRIGTAEIYRQVEQIPEVLESVCVGQRVGDDVRVVLFVVMQAGQALTDEVIANIKRSIRTGASPRHVPAVIKAVADIPKTRSGKISEIPVRKAIHGEMVNNTEGLSNPESLALYFGILDGELA</sequence>
<dbReference type="InterPro" id="IPR032387">
    <property type="entry name" value="ACAS_N"/>
</dbReference>
<dbReference type="STRING" id="2518989.IMCC3088_184"/>
<comment type="similarity">
    <text evidence="1">Belongs to the ATP-dependent AMP-binding enzyme family.</text>
</comment>
<feature type="domain" description="AMP-dependent synthetase/ligase" evidence="5">
    <location>
        <begin position="82"/>
        <end position="451"/>
    </location>
</feature>
<dbReference type="NCBIfam" id="NF002937">
    <property type="entry name" value="PRK03584.1"/>
    <property type="match status" value="1"/>
</dbReference>
<dbReference type="AlphaFoldDB" id="F3KZ73"/>
<keyword evidence="9" id="KW-1185">Reference proteome</keyword>
<evidence type="ECO:0000259" key="5">
    <source>
        <dbReference type="Pfam" id="PF00501"/>
    </source>
</evidence>
<dbReference type="Pfam" id="PF16177">
    <property type="entry name" value="ACAS_N"/>
    <property type="match status" value="1"/>
</dbReference>
<accession>F3KZ73</accession>
<dbReference type="SUPFAM" id="SSF56801">
    <property type="entry name" value="Acetyl-CoA synthetase-like"/>
    <property type="match status" value="1"/>
</dbReference>
<organism evidence="8 9">
    <name type="scientific">Aequoribacter fuscus</name>
    <dbReference type="NCBI Taxonomy" id="2518989"/>
    <lineage>
        <taxon>Bacteria</taxon>
        <taxon>Pseudomonadati</taxon>
        <taxon>Pseudomonadota</taxon>
        <taxon>Gammaproteobacteria</taxon>
        <taxon>Cellvibrionales</taxon>
        <taxon>Halieaceae</taxon>
        <taxon>Aequoribacter</taxon>
    </lineage>
</organism>
<dbReference type="Proteomes" id="UP000005615">
    <property type="component" value="Unassembled WGS sequence"/>
</dbReference>
<keyword evidence="3" id="KW-0547">Nucleotide-binding</keyword>
<evidence type="ECO:0000259" key="6">
    <source>
        <dbReference type="Pfam" id="PF13193"/>
    </source>
</evidence>
<dbReference type="Gene3D" id="3.30.300.30">
    <property type="match status" value="1"/>
</dbReference>
<feature type="domain" description="Acetyl-coenzyme A synthetase N-terminal" evidence="7">
    <location>
        <begin position="19"/>
        <end position="76"/>
    </location>
</feature>
<dbReference type="CDD" id="cd05943">
    <property type="entry name" value="AACS"/>
    <property type="match status" value="1"/>
</dbReference>
<keyword evidence="4" id="KW-0067">ATP-binding</keyword>
<evidence type="ECO:0000256" key="3">
    <source>
        <dbReference type="ARBA" id="ARBA00022741"/>
    </source>
</evidence>
<dbReference type="EMBL" id="AEIG01000011">
    <property type="protein sequence ID" value="EGG30560.1"/>
    <property type="molecule type" value="Genomic_DNA"/>
</dbReference>
<dbReference type="InterPro" id="IPR000873">
    <property type="entry name" value="AMP-dep_synth/lig_dom"/>
</dbReference>
<dbReference type="InterPro" id="IPR020845">
    <property type="entry name" value="AMP-binding_CS"/>
</dbReference>
<dbReference type="InterPro" id="IPR045851">
    <property type="entry name" value="AMP-bd_C_sf"/>
</dbReference>
<gene>
    <name evidence="8" type="ORF">IMCC3088_184</name>
</gene>
<proteinExistence type="inferred from homology"/>
<dbReference type="Pfam" id="PF13193">
    <property type="entry name" value="AMP-binding_C"/>
    <property type="match status" value="1"/>
</dbReference>
<evidence type="ECO:0000256" key="2">
    <source>
        <dbReference type="ARBA" id="ARBA00022598"/>
    </source>
</evidence>
<dbReference type="Gene3D" id="3.40.50.12780">
    <property type="entry name" value="N-terminal domain of ligase-like"/>
    <property type="match status" value="1"/>
</dbReference>
<reference evidence="8 9" key="1">
    <citation type="journal article" date="2011" name="J. Bacteriol.">
        <title>Genome sequence of strain IMCC3088, a proteorhodopsin-containing marine bacterium belonging to the OM60/NOR5 clade.</title>
        <authorList>
            <person name="Jang Y."/>
            <person name="Oh H.M."/>
            <person name="Kang I."/>
            <person name="Lee K."/>
            <person name="Yang S.J."/>
            <person name="Cho J.C."/>
        </authorList>
    </citation>
    <scope>NUCLEOTIDE SEQUENCE [LARGE SCALE GENOMIC DNA]</scope>
    <source>
        <strain evidence="8 9">IMCC3088</strain>
    </source>
</reference>
<evidence type="ECO:0000313" key="9">
    <source>
        <dbReference type="Proteomes" id="UP000005615"/>
    </source>
</evidence>
<feature type="domain" description="AMP-binding enzyme C-terminal" evidence="6">
    <location>
        <begin position="522"/>
        <end position="592"/>
    </location>
</feature>
<evidence type="ECO:0000256" key="4">
    <source>
        <dbReference type="ARBA" id="ARBA00022840"/>
    </source>
</evidence>
<dbReference type="InterPro" id="IPR005914">
    <property type="entry name" value="Acac_CoA_synth"/>
</dbReference>
<dbReference type="Pfam" id="PF00501">
    <property type="entry name" value="AMP-binding"/>
    <property type="match status" value="1"/>
</dbReference>
<evidence type="ECO:0000256" key="1">
    <source>
        <dbReference type="ARBA" id="ARBA00006432"/>
    </source>
</evidence>
<comment type="caution">
    <text evidence="8">The sequence shown here is derived from an EMBL/GenBank/DDBJ whole genome shotgun (WGS) entry which is preliminary data.</text>
</comment>
<evidence type="ECO:0000313" key="8">
    <source>
        <dbReference type="EMBL" id="EGG30560.1"/>
    </source>
</evidence>
<evidence type="ECO:0000259" key="7">
    <source>
        <dbReference type="Pfam" id="PF16177"/>
    </source>
</evidence>
<dbReference type="PANTHER" id="PTHR42921">
    <property type="entry name" value="ACETOACETYL-COA SYNTHETASE"/>
    <property type="match status" value="1"/>
</dbReference>
<dbReference type="GO" id="GO:0006629">
    <property type="term" value="P:lipid metabolic process"/>
    <property type="evidence" value="ECO:0007669"/>
    <property type="project" value="InterPro"/>
</dbReference>
<dbReference type="eggNOG" id="COG0365">
    <property type="taxonomic scope" value="Bacteria"/>
</dbReference>
<keyword evidence="2" id="KW-0436">Ligase</keyword>
<dbReference type="InterPro" id="IPR025110">
    <property type="entry name" value="AMP-bd_C"/>
</dbReference>
<protein>
    <submittedName>
        <fullName evidence="8">Acetyl-coenzyme A synthetase</fullName>
    </submittedName>
</protein>
<dbReference type="GO" id="GO:0005524">
    <property type="term" value="F:ATP binding"/>
    <property type="evidence" value="ECO:0007669"/>
    <property type="project" value="UniProtKB-KW"/>
</dbReference>
<dbReference type="InterPro" id="IPR042099">
    <property type="entry name" value="ANL_N_sf"/>
</dbReference>
<name>F3KZ73_9GAMM</name>
<dbReference type="NCBIfam" id="TIGR01217">
    <property type="entry name" value="ac_ac_CoA_syn"/>
    <property type="match status" value="1"/>
</dbReference>